<evidence type="ECO:0000259" key="6">
    <source>
        <dbReference type="PROSITE" id="PS51686"/>
    </source>
</evidence>
<evidence type="ECO:0000256" key="5">
    <source>
        <dbReference type="PROSITE-ProRule" id="PRU01023"/>
    </source>
</evidence>
<sequence>MTPAARYASAIAILDIVLAGEPAERALTNWARANRFAGSGDRAAIRDHVYDVLRARRSLAVAGGGEDGRALILGLLRRDGTPPEAVFGAGGHAPAALTPEEAEANRTDPTPAQAADLPDWLWPIWQESLGDDAMACAVMQQHRAGLHLRVNLSRTTRQVAQDRLRAEGIATLPHPDVDTGLIVQDNPRRVAGSHAFADGVIEVQDAASQIAMAALPLSPGLRVLDLCAGGGGKALAMADRMKSSVFAHDIDPRRMTDIAPRAIRAGVQIKTLSTQALQGAAPFDLVLVDAPCSGSGTWRRTPDAKWRLTDERLHELNAIQAEVIAQGASLCAPGGALAYATCSVLRDENDAIVEAFVAQNPSWHAQAPLRLQPSTQHDGFYMVVLRRN</sequence>
<name>A0A1I4JRC6_9RHOB</name>
<dbReference type="GO" id="GO:0003723">
    <property type="term" value="F:RNA binding"/>
    <property type="evidence" value="ECO:0007669"/>
    <property type="project" value="UniProtKB-UniRule"/>
</dbReference>
<evidence type="ECO:0000256" key="4">
    <source>
        <dbReference type="ARBA" id="ARBA00022884"/>
    </source>
</evidence>
<keyword evidence="2 5" id="KW-0808">Transferase</keyword>
<dbReference type="SUPFAM" id="SSF53335">
    <property type="entry name" value="S-adenosyl-L-methionine-dependent methyltransferases"/>
    <property type="match status" value="1"/>
</dbReference>
<dbReference type="EMBL" id="FOTF01000043">
    <property type="protein sequence ID" value="SFL69109.1"/>
    <property type="molecule type" value="Genomic_DNA"/>
</dbReference>
<keyword evidence="3 5" id="KW-0949">S-adenosyl-L-methionine</keyword>
<dbReference type="Pfam" id="PF01189">
    <property type="entry name" value="Methyltr_RsmB-F"/>
    <property type="match status" value="1"/>
</dbReference>
<organism evidence="7 8">
    <name type="scientific">Loktanella salsilacus</name>
    <dbReference type="NCBI Taxonomy" id="195913"/>
    <lineage>
        <taxon>Bacteria</taxon>
        <taxon>Pseudomonadati</taxon>
        <taxon>Pseudomonadota</taxon>
        <taxon>Alphaproteobacteria</taxon>
        <taxon>Rhodobacterales</taxon>
        <taxon>Roseobacteraceae</taxon>
        <taxon>Loktanella</taxon>
    </lineage>
</organism>
<dbReference type="InterPro" id="IPR023267">
    <property type="entry name" value="RCMT"/>
</dbReference>
<dbReference type="Gene3D" id="3.40.50.150">
    <property type="entry name" value="Vaccinia Virus protein VP39"/>
    <property type="match status" value="1"/>
</dbReference>
<dbReference type="PANTHER" id="PTHR22807:SF53">
    <property type="entry name" value="RIBOSOMAL RNA SMALL SUBUNIT METHYLTRANSFERASE B-RELATED"/>
    <property type="match status" value="1"/>
</dbReference>
<evidence type="ECO:0000256" key="3">
    <source>
        <dbReference type="ARBA" id="ARBA00022691"/>
    </source>
</evidence>
<gene>
    <name evidence="7" type="ORF">SAMN04488004_1438</name>
</gene>
<dbReference type="PROSITE" id="PS51686">
    <property type="entry name" value="SAM_MT_RSMB_NOP"/>
    <property type="match status" value="1"/>
</dbReference>
<evidence type="ECO:0000256" key="1">
    <source>
        <dbReference type="ARBA" id="ARBA00022603"/>
    </source>
</evidence>
<accession>A0A1I4JRC6</accession>
<reference evidence="7 8" key="1">
    <citation type="submission" date="2016-10" db="EMBL/GenBank/DDBJ databases">
        <authorList>
            <person name="de Groot N.N."/>
        </authorList>
    </citation>
    <scope>NUCLEOTIDE SEQUENCE [LARGE SCALE GENOMIC DNA]</scope>
    <source>
        <strain evidence="7 8">DSM 16199</strain>
    </source>
</reference>
<dbReference type="RefSeq" id="WP_090192000.1">
    <property type="nucleotide sequence ID" value="NZ_FOTF01000043.1"/>
</dbReference>
<comment type="caution">
    <text evidence="5">Lacks conserved residue(s) required for the propagation of feature annotation.</text>
</comment>
<dbReference type="GO" id="GO:0001510">
    <property type="term" value="P:RNA methylation"/>
    <property type="evidence" value="ECO:0007669"/>
    <property type="project" value="InterPro"/>
</dbReference>
<dbReference type="InterPro" id="IPR054728">
    <property type="entry name" value="RsmB-like_ferredoxin"/>
</dbReference>
<dbReference type="Gene3D" id="3.30.70.1170">
    <property type="entry name" value="Sun protein, domain 3"/>
    <property type="match status" value="1"/>
</dbReference>
<dbReference type="Pfam" id="PF22458">
    <property type="entry name" value="RsmF-B_ferredox"/>
    <property type="match status" value="1"/>
</dbReference>
<proteinExistence type="inferred from homology"/>
<keyword evidence="8" id="KW-1185">Reference proteome</keyword>
<dbReference type="CDD" id="cd02440">
    <property type="entry name" value="AdoMet_MTases"/>
    <property type="match status" value="1"/>
</dbReference>
<dbReference type="AlphaFoldDB" id="A0A1I4JRC6"/>
<dbReference type="Proteomes" id="UP000199550">
    <property type="component" value="Unassembled WGS sequence"/>
</dbReference>
<keyword evidence="4 5" id="KW-0694">RNA-binding</keyword>
<evidence type="ECO:0000313" key="8">
    <source>
        <dbReference type="Proteomes" id="UP000199550"/>
    </source>
</evidence>
<feature type="binding site" evidence="5">
    <location>
        <position position="289"/>
    </location>
    <ligand>
        <name>S-adenosyl-L-methionine</name>
        <dbReference type="ChEBI" id="CHEBI:59789"/>
    </ligand>
</feature>
<feature type="domain" description="SAM-dependent MTase RsmB/NOP-type" evidence="6">
    <location>
        <begin position="136"/>
        <end position="388"/>
    </location>
</feature>
<dbReference type="InterPro" id="IPR001678">
    <property type="entry name" value="MeTrfase_RsmB-F_NOP2_dom"/>
</dbReference>
<feature type="binding site" evidence="5">
    <location>
        <position position="249"/>
    </location>
    <ligand>
        <name>S-adenosyl-L-methionine</name>
        <dbReference type="ChEBI" id="CHEBI:59789"/>
    </ligand>
</feature>
<dbReference type="GO" id="GO:0008173">
    <property type="term" value="F:RNA methyltransferase activity"/>
    <property type="evidence" value="ECO:0007669"/>
    <property type="project" value="InterPro"/>
</dbReference>
<dbReference type="OrthoDB" id="9810297at2"/>
<keyword evidence="1 5" id="KW-0489">Methyltransferase</keyword>
<evidence type="ECO:0000256" key="2">
    <source>
        <dbReference type="ARBA" id="ARBA00022679"/>
    </source>
</evidence>
<comment type="similarity">
    <text evidence="5">Belongs to the class I-like SAM-binding methyltransferase superfamily. RsmB/NOP family.</text>
</comment>
<feature type="active site" description="Nucleophile" evidence="5">
    <location>
        <position position="342"/>
    </location>
</feature>
<dbReference type="InterPro" id="IPR029063">
    <property type="entry name" value="SAM-dependent_MTases_sf"/>
</dbReference>
<dbReference type="PRINTS" id="PR02008">
    <property type="entry name" value="RCMTFAMILY"/>
</dbReference>
<dbReference type="InterPro" id="IPR049560">
    <property type="entry name" value="MeTrfase_RsmB-F_NOP2_cat"/>
</dbReference>
<dbReference type="PANTHER" id="PTHR22807">
    <property type="entry name" value="NOP2 YEAST -RELATED NOL1/NOP2/FMU SUN DOMAIN-CONTAINING"/>
    <property type="match status" value="1"/>
</dbReference>
<dbReference type="STRING" id="195913.SAMN04488004_1438"/>
<protein>
    <submittedName>
        <fullName evidence="7">16S rRNA (Cytosine967-C5)-methyltransferase</fullName>
    </submittedName>
</protein>
<evidence type="ECO:0000313" key="7">
    <source>
        <dbReference type="EMBL" id="SFL69109.1"/>
    </source>
</evidence>